<dbReference type="CDD" id="cd00009">
    <property type="entry name" value="AAA"/>
    <property type="match status" value="1"/>
</dbReference>
<accession>A0ABQ1HX86</accession>
<name>A0ABQ1HX86_9ALTE</name>
<gene>
    <name evidence="3" type="ORF">GCM10007414_06260</name>
</gene>
<dbReference type="Gene3D" id="3.40.50.300">
    <property type="entry name" value="P-loop containing nucleotide triphosphate hydrolases"/>
    <property type="match status" value="1"/>
</dbReference>
<dbReference type="Pfam" id="PF13401">
    <property type="entry name" value="AAA_22"/>
    <property type="match status" value="1"/>
</dbReference>
<dbReference type="PANTHER" id="PTHR35894">
    <property type="entry name" value="GENERAL SECRETION PATHWAY PROTEIN A-RELATED"/>
    <property type="match status" value="1"/>
</dbReference>
<keyword evidence="4" id="KW-1185">Reference proteome</keyword>
<dbReference type="EMBL" id="BMDY01000003">
    <property type="protein sequence ID" value="GGA96106.1"/>
    <property type="molecule type" value="Genomic_DNA"/>
</dbReference>
<evidence type="ECO:0000313" key="4">
    <source>
        <dbReference type="Proteomes" id="UP000651977"/>
    </source>
</evidence>
<dbReference type="InterPro" id="IPR003593">
    <property type="entry name" value="AAA+_ATPase"/>
</dbReference>
<evidence type="ECO:0000259" key="2">
    <source>
        <dbReference type="SMART" id="SM00382"/>
    </source>
</evidence>
<protein>
    <submittedName>
        <fullName evidence="3">General secretion pathway protein GspA</fullName>
    </submittedName>
</protein>
<keyword evidence="1" id="KW-1133">Transmembrane helix</keyword>
<dbReference type="PANTHER" id="PTHR35894:SF7">
    <property type="entry name" value="GENERAL SECRETION PATHWAY PROTEIN A-RELATED"/>
    <property type="match status" value="1"/>
</dbReference>
<dbReference type="InterPro" id="IPR052026">
    <property type="entry name" value="ExeA_AAA_ATPase_DNA-bind"/>
</dbReference>
<comment type="caution">
    <text evidence="3">The sequence shown here is derived from an EMBL/GenBank/DDBJ whole genome shotgun (WGS) entry which is preliminary data.</text>
</comment>
<proteinExistence type="predicted"/>
<keyword evidence="1" id="KW-0472">Membrane</keyword>
<dbReference type="InterPro" id="IPR049945">
    <property type="entry name" value="AAA_22"/>
</dbReference>
<feature type="domain" description="AAA+ ATPase" evidence="2">
    <location>
        <begin position="54"/>
        <end position="194"/>
    </location>
</feature>
<dbReference type="InterPro" id="IPR027417">
    <property type="entry name" value="P-loop_NTPase"/>
</dbReference>
<reference evidence="4" key="1">
    <citation type="journal article" date="2019" name="Int. J. Syst. Evol. Microbiol.">
        <title>The Global Catalogue of Microorganisms (GCM) 10K type strain sequencing project: providing services to taxonomists for standard genome sequencing and annotation.</title>
        <authorList>
            <consortium name="The Broad Institute Genomics Platform"/>
            <consortium name="The Broad Institute Genome Sequencing Center for Infectious Disease"/>
            <person name="Wu L."/>
            <person name="Ma J."/>
        </authorList>
    </citation>
    <scope>NUCLEOTIDE SEQUENCE [LARGE SCALE GENOMIC DNA]</scope>
    <source>
        <strain evidence="4">CGMCC 1.10131</strain>
    </source>
</reference>
<keyword evidence="1" id="KW-0812">Transmembrane</keyword>
<evidence type="ECO:0000256" key="1">
    <source>
        <dbReference type="SAM" id="Phobius"/>
    </source>
</evidence>
<sequence>MVSRTIGGRSVAVYLQHFGLSQAPFSLTPNTGLYQALLPHDEAIQVLQTALQSGEGFIKVCGEVGTGKTLLCRKLLNEMAEQYQFAYLPNPCLSAQQIHAALASELGLRVEEGSSAHTLLEQINRRLIEFASQQRPVVLLIDEAQALSDEALEVVRLLGNLETEQRKLLHVVLFAQPELDQRLASQQLRQLRQRITFSYQLRALEKQEVASYIQHRLHLSGYRGGPLFNAASLKLLTKASRGIPRLINILSHKVLMLCYGQGASQITVKMVKQAIIDTEDAVMPKSKSAYLFGLLLGLLVLAIGVYWSQQQ</sequence>
<organism evidence="3 4">
    <name type="scientific">Agarivorans gilvus</name>
    <dbReference type="NCBI Taxonomy" id="680279"/>
    <lineage>
        <taxon>Bacteria</taxon>
        <taxon>Pseudomonadati</taxon>
        <taxon>Pseudomonadota</taxon>
        <taxon>Gammaproteobacteria</taxon>
        <taxon>Alteromonadales</taxon>
        <taxon>Alteromonadaceae</taxon>
        <taxon>Agarivorans</taxon>
    </lineage>
</organism>
<dbReference type="SMART" id="SM00382">
    <property type="entry name" value="AAA"/>
    <property type="match status" value="1"/>
</dbReference>
<dbReference type="Proteomes" id="UP000651977">
    <property type="component" value="Unassembled WGS sequence"/>
</dbReference>
<dbReference type="SUPFAM" id="SSF52540">
    <property type="entry name" value="P-loop containing nucleoside triphosphate hydrolases"/>
    <property type="match status" value="1"/>
</dbReference>
<feature type="transmembrane region" description="Helical" evidence="1">
    <location>
        <begin position="289"/>
        <end position="308"/>
    </location>
</feature>
<evidence type="ECO:0000313" key="3">
    <source>
        <dbReference type="EMBL" id="GGA96106.1"/>
    </source>
</evidence>